<dbReference type="PANTHER" id="PTHR35153">
    <property type="entry name" value="COILED-COIL DOMAIN-CONTAINING PROTEIN 154"/>
    <property type="match status" value="1"/>
</dbReference>
<evidence type="ECO:0000256" key="1">
    <source>
        <dbReference type="SAM" id="Coils"/>
    </source>
</evidence>
<evidence type="ECO:0000313" key="5">
    <source>
        <dbReference type="WBParaSite" id="EVEC_0000506401-mRNA-1"/>
    </source>
</evidence>
<feature type="compositionally biased region" description="Polar residues" evidence="2">
    <location>
        <begin position="529"/>
        <end position="539"/>
    </location>
</feature>
<keyword evidence="4" id="KW-1185">Reference proteome</keyword>
<evidence type="ECO:0000313" key="4">
    <source>
        <dbReference type="Proteomes" id="UP000274131"/>
    </source>
</evidence>
<dbReference type="WBParaSite" id="EVEC_0000506401-mRNA-1">
    <property type="protein sequence ID" value="EVEC_0000506401-mRNA-1"/>
    <property type="gene ID" value="EVEC_0000506401"/>
</dbReference>
<gene>
    <name evidence="3" type="ORF">EVEC_LOCUS4748</name>
</gene>
<reference evidence="3 4" key="2">
    <citation type="submission" date="2018-10" db="EMBL/GenBank/DDBJ databases">
        <authorList>
            <consortium name="Pathogen Informatics"/>
        </authorList>
    </citation>
    <scope>NUCLEOTIDE SEQUENCE [LARGE SCALE GENOMIC DNA]</scope>
</reference>
<dbReference type="PANTHER" id="PTHR35153:SF1">
    <property type="entry name" value="COILED-COIL DOMAIN-CONTAINING PROTEIN 154"/>
    <property type="match status" value="1"/>
</dbReference>
<reference evidence="5" key="1">
    <citation type="submission" date="2016-04" db="UniProtKB">
        <authorList>
            <consortium name="WormBaseParasite"/>
        </authorList>
    </citation>
    <scope>IDENTIFICATION</scope>
</reference>
<feature type="region of interest" description="Disordered" evidence="2">
    <location>
        <begin position="1"/>
        <end position="33"/>
    </location>
</feature>
<evidence type="ECO:0000313" key="3">
    <source>
        <dbReference type="EMBL" id="VDD89997.1"/>
    </source>
</evidence>
<feature type="coiled-coil region" evidence="1">
    <location>
        <begin position="205"/>
        <end position="257"/>
    </location>
</feature>
<feature type="coiled-coil region" evidence="1">
    <location>
        <begin position="61"/>
        <end position="129"/>
    </location>
</feature>
<organism evidence="5">
    <name type="scientific">Enterobius vermicularis</name>
    <name type="common">Human pinworm</name>
    <dbReference type="NCBI Taxonomy" id="51028"/>
    <lineage>
        <taxon>Eukaryota</taxon>
        <taxon>Metazoa</taxon>
        <taxon>Ecdysozoa</taxon>
        <taxon>Nematoda</taxon>
        <taxon>Chromadorea</taxon>
        <taxon>Rhabditida</taxon>
        <taxon>Spirurina</taxon>
        <taxon>Oxyuridomorpha</taxon>
        <taxon>Oxyuroidea</taxon>
        <taxon>Oxyuridae</taxon>
        <taxon>Enterobius</taxon>
    </lineage>
</organism>
<evidence type="ECO:0000256" key="2">
    <source>
        <dbReference type="SAM" id="MobiDB-lite"/>
    </source>
</evidence>
<dbReference type="STRING" id="51028.A0A158QAG6"/>
<proteinExistence type="predicted"/>
<dbReference type="Proteomes" id="UP000274131">
    <property type="component" value="Unassembled WGS sequence"/>
</dbReference>
<feature type="region of interest" description="Disordered" evidence="2">
    <location>
        <begin position="520"/>
        <end position="578"/>
    </location>
</feature>
<sequence>MSRKNRGVRDTAKDIILGLEPSGSGPREPRGGYLYRTETAAKPSSSSLQPIIVEGADPSKVNRLENRLESLQRKQSELVNSEAEARRKLEKECDELRRKLYSNDLSRDLDELRRQVAALETKVRSLAQEVAITKAATEQLSKSQVYRNEERTRYTGDQNRTATQINDLADQLSKLKSMFDDQISRRATDSQNNASSMSYMQESIMKDLNNKTSAISDKIAKKNRELEELRTETTKMDENFQRRLSELEKKINDGEARYKDNFRREKRTLDSDFRNNLSSQKEAIEKLQAKEGRDMEACTKSVQDLKNLFETEKRSVGEHLEQLEKDFSNFKKKLKSESEKLNTVLTADIKTRRTHENGILAKMDYMETQLREYFDSLAKNMNQSSVNSKGATPDLNALRREMEGIAADKSKMSMEGLLKLEEKIRKINKDFARNNREFQKKLQKANENEFTANLKREVAKINNLEREMEDTRRKLTEKIETQIPQDLNELTAKTNHIKQQLNERIDKVEEENFRAVNDLREKQNARNEAMQNRNRSVSGNAGGKRSNSDPNRTSASGRRPNSDPSKQTASRSDPETSLAAIKPLKKDFEQYKIAVKKLAESVTTVKNVLERKIVEEKEKREKAVEELASVVNKKPAQNAQPNAKQK</sequence>
<feature type="compositionally biased region" description="Polar residues" evidence="2">
    <location>
        <begin position="562"/>
        <end position="571"/>
    </location>
</feature>
<feature type="coiled-coil region" evidence="1">
    <location>
        <begin position="606"/>
        <end position="633"/>
    </location>
</feature>
<keyword evidence="1" id="KW-0175">Coiled coil</keyword>
<protein>
    <submittedName>
        <fullName evidence="3 5">Uncharacterized protein</fullName>
    </submittedName>
</protein>
<dbReference type="OrthoDB" id="9445857at2759"/>
<name>A0A158QAG6_ENTVE</name>
<dbReference type="InterPro" id="IPR029512">
    <property type="entry name" value="CCDC154"/>
</dbReference>
<dbReference type="AlphaFoldDB" id="A0A158QAG6"/>
<dbReference type="EMBL" id="UXUI01007949">
    <property type="protein sequence ID" value="VDD89997.1"/>
    <property type="molecule type" value="Genomic_DNA"/>
</dbReference>
<accession>A0A158QAG6</accession>